<organism evidence="1 2">
    <name type="scientific">Frondihabitans cladoniiphilus</name>
    <dbReference type="NCBI Taxonomy" id="715785"/>
    <lineage>
        <taxon>Bacteria</taxon>
        <taxon>Bacillati</taxon>
        <taxon>Actinomycetota</taxon>
        <taxon>Actinomycetes</taxon>
        <taxon>Micrococcales</taxon>
        <taxon>Microbacteriaceae</taxon>
        <taxon>Frondihabitans</taxon>
    </lineage>
</organism>
<comment type="caution">
    <text evidence="1">The sequence shown here is derived from an EMBL/GenBank/DDBJ whole genome shotgun (WGS) entry which is preliminary data.</text>
</comment>
<evidence type="ECO:0000313" key="2">
    <source>
        <dbReference type="Proteomes" id="UP001501295"/>
    </source>
</evidence>
<reference evidence="2" key="1">
    <citation type="journal article" date="2019" name="Int. J. Syst. Evol. Microbiol.">
        <title>The Global Catalogue of Microorganisms (GCM) 10K type strain sequencing project: providing services to taxonomists for standard genome sequencing and annotation.</title>
        <authorList>
            <consortium name="The Broad Institute Genomics Platform"/>
            <consortium name="The Broad Institute Genome Sequencing Center for Infectious Disease"/>
            <person name="Wu L."/>
            <person name="Ma J."/>
        </authorList>
    </citation>
    <scope>NUCLEOTIDE SEQUENCE [LARGE SCALE GENOMIC DNA]</scope>
    <source>
        <strain evidence="2">JCM 18956</strain>
    </source>
</reference>
<dbReference type="EMBL" id="BAABLM010000010">
    <property type="protein sequence ID" value="GAA4684496.1"/>
    <property type="molecule type" value="Genomic_DNA"/>
</dbReference>
<name>A0ABP8W997_9MICO</name>
<keyword evidence="2" id="KW-1185">Reference proteome</keyword>
<accession>A0ABP8W997</accession>
<dbReference type="RefSeq" id="WP_345377043.1">
    <property type="nucleotide sequence ID" value="NZ_BAABLM010000010.1"/>
</dbReference>
<sequence length="132" mass="13838">MSSTKKSKKSARRDVTRMIGLLGGSGAIHLARPKTYEGIVPEVMPGSANAWVKVSGVAELGIAGLLLLPPTRKLGATLAALLLVAVFPANVKMARDFAADPTKSSAARAVSIARLPLQVPMVTRALRIRRAA</sequence>
<dbReference type="Proteomes" id="UP001501295">
    <property type="component" value="Unassembled WGS sequence"/>
</dbReference>
<gene>
    <name evidence="1" type="ORF">GCM10025780_33160</name>
</gene>
<proteinExistence type="predicted"/>
<protein>
    <submittedName>
        <fullName evidence="1">Membrane protein</fullName>
    </submittedName>
</protein>
<evidence type="ECO:0000313" key="1">
    <source>
        <dbReference type="EMBL" id="GAA4684496.1"/>
    </source>
</evidence>
<dbReference type="PANTHER" id="PTHR36974:SF1">
    <property type="entry name" value="DOXX FAMILY MEMBRANE PROTEIN"/>
    <property type="match status" value="1"/>
</dbReference>
<dbReference type="PANTHER" id="PTHR36974">
    <property type="entry name" value="MEMBRANE PROTEIN-RELATED"/>
    <property type="match status" value="1"/>
</dbReference>